<sequence length="70" mass="7885">MDSRNASLCFKELETLEPTEYGLIATVTIGPTDVRLGLTYKSNLLTEEQAFDVANRFRVSLMETVRSLDN</sequence>
<gene>
    <name evidence="1" type="ORF">BDV33DRAFT_200440</name>
</gene>
<protein>
    <recommendedName>
        <fullName evidence="3">Condensation domain-containing protein</fullName>
    </recommendedName>
</protein>
<accession>A0A5N6F0W1</accession>
<reference evidence="1 2" key="1">
    <citation type="submission" date="2019-04" db="EMBL/GenBank/DDBJ databases">
        <title>Fungal friends and foes A comparative genomics study of 23 Aspergillus species from section Flavi.</title>
        <authorList>
            <consortium name="DOE Joint Genome Institute"/>
            <person name="Kjaerbolling I."/>
            <person name="Vesth T.C."/>
            <person name="Frisvad J.C."/>
            <person name="Nybo J.L."/>
            <person name="Theobald S."/>
            <person name="Kildgaard S."/>
            <person name="Petersen T.I."/>
            <person name="Kuo A."/>
            <person name="Sato A."/>
            <person name="Lyhne E.K."/>
            <person name="Kogle M.E."/>
            <person name="Wiebenga A."/>
            <person name="Kun R.S."/>
            <person name="Lubbers R.J."/>
            <person name="Makela M.R."/>
            <person name="Barry K."/>
            <person name="Chovatia M."/>
            <person name="Clum A."/>
            <person name="Daum C."/>
            <person name="Haridas S."/>
            <person name="He G."/>
            <person name="LaButti K."/>
            <person name="Lipzen A."/>
            <person name="Mondo S."/>
            <person name="Pangilinan J."/>
            <person name="Riley R."/>
            <person name="Salamov A."/>
            <person name="Simmons B.A."/>
            <person name="Magnuson J.K."/>
            <person name="Henrissat B."/>
            <person name="Mortensen U.H."/>
            <person name="Larsen T.O."/>
            <person name="De vries R.P."/>
            <person name="Grigoriev I.V."/>
            <person name="Machida M."/>
            <person name="Baker S.E."/>
            <person name="Andersen M.R."/>
        </authorList>
    </citation>
    <scope>NUCLEOTIDE SEQUENCE [LARGE SCALE GENOMIC DNA]</scope>
    <source>
        <strain evidence="1 2">CBS 126849</strain>
    </source>
</reference>
<evidence type="ECO:0008006" key="3">
    <source>
        <dbReference type="Google" id="ProtNLM"/>
    </source>
</evidence>
<proteinExistence type="predicted"/>
<dbReference type="AlphaFoldDB" id="A0A5N6F0W1"/>
<dbReference type="Proteomes" id="UP000326799">
    <property type="component" value="Unassembled WGS sequence"/>
</dbReference>
<evidence type="ECO:0000313" key="1">
    <source>
        <dbReference type="EMBL" id="KAB8223462.1"/>
    </source>
</evidence>
<organism evidence="1 2">
    <name type="scientific">Aspergillus novoparasiticus</name>
    <dbReference type="NCBI Taxonomy" id="986946"/>
    <lineage>
        <taxon>Eukaryota</taxon>
        <taxon>Fungi</taxon>
        <taxon>Dikarya</taxon>
        <taxon>Ascomycota</taxon>
        <taxon>Pezizomycotina</taxon>
        <taxon>Eurotiomycetes</taxon>
        <taxon>Eurotiomycetidae</taxon>
        <taxon>Eurotiales</taxon>
        <taxon>Aspergillaceae</taxon>
        <taxon>Aspergillus</taxon>
        <taxon>Aspergillus subgen. Circumdati</taxon>
    </lineage>
</organism>
<keyword evidence="2" id="KW-1185">Reference proteome</keyword>
<name>A0A5N6F0W1_9EURO</name>
<evidence type="ECO:0000313" key="2">
    <source>
        <dbReference type="Proteomes" id="UP000326799"/>
    </source>
</evidence>
<dbReference type="EMBL" id="ML733405">
    <property type="protein sequence ID" value="KAB8223462.1"/>
    <property type="molecule type" value="Genomic_DNA"/>
</dbReference>